<keyword evidence="1" id="KW-1133">Transmembrane helix</keyword>
<accession>A0A6G7KB09</accession>
<name>A0A6G7KB09_9LACT</name>
<dbReference type="KEGG" id="jar:G7057_08055"/>
<evidence type="ECO:0000313" key="3">
    <source>
        <dbReference type="Proteomes" id="UP000501451"/>
    </source>
</evidence>
<feature type="transmembrane region" description="Helical" evidence="1">
    <location>
        <begin position="19"/>
        <end position="36"/>
    </location>
</feature>
<evidence type="ECO:0000313" key="2">
    <source>
        <dbReference type="EMBL" id="QII82391.1"/>
    </source>
</evidence>
<reference evidence="2 3" key="1">
    <citation type="journal article" date="2017" name="Int. J. Syst. Evol. Microbiol.">
        <title>Jeotgalibaca porci sp. nov. and Jeotgalibaca arthritidis sp. nov., isolated from pigs, and emended description of the genus Jeotgalibaca.</title>
        <authorList>
            <person name="Zamora L."/>
            <person name="Perez-Sancho M."/>
            <person name="Dominguez L."/>
            <person name="Fernandez-Garayzabal J.F."/>
            <person name="Vela A.I."/>
        </authorList>
    </citation>
    <scope>NUCLEOTIDE SEQUENCE [LARGE SCALE GENOMIC DNA]</scope>
    <source>
        <strain evidence="2 3">CECT 9157</strain>
    </source>
</reference>
<dbReference type="GO" id="GO:0022857">
    <property type="term" value="F:transmembrane transporter activity"/>
    <property type="evidence" value="ECO:0007669"/>
    <property type="project" value="InterPro"/>
</dbReference>
<dbReference type="InterPro" id="IPR024529">
    <property type="entry name" value="ECF_trnsprt_substrate-spec"/>
</dbReference>
<sequence length="184" mass="20803">METRKDLTKKISHFTVKRIAMLSILTALCYVGRIVFQFLPNVQPMTTILLIITLTLGVADGLIVAMASLILSNMVLGMGPWIFYQMLTYAIIMIFTAFVIKPLYEKKKSRLIFIIYSFLSGILFGFIISIFSAKLYGVSSFWAYYVVGIPFDLVHAAGNAGFYIILEPIIAPIMLKNKDRFHLN</sequence>
<dbReference type="Proteomes" id="UP000501451">
    <property type="component" value="Chromosome"/>
</dbReference>
<dbReference type="RefSeq" id="WP_166162642.1">
    <property type="nucleotide sequence ID" value="NZ_CP049740.1"/>
</dbReference>
<dbReference type="Pfam" id="PF12822">
    <property type="entry name" value="ECF_trnsprt"/>
    <property type="match status" value="1"/>
</dbReference>
<proteinExistence type="predicted"/>
<dbReference type="Gene3D" id="1.10.1760.20">
    <property type="match status" value="1"/>
</dbReference>
<evidence type="ECO:0000256" key="1">
    <source>
        <dbReference type="SAM" id="Phobius"/>
    </source>
</evidence>
<keyword evidence="1" id="KW-0472">Membrane</keyword>
<feature type="transmembrane region" description="Helical" evidence="1">
    <location>
        <begin position="82"/>
        <end position="100"/>
    </location>
</feature>
<dbReference type="AlphaFoldDB" id="A0A6G7KB09"/>
<protein>
    <submittedName>
        <fullName evidence="2">ECF transporter S component</fullName>
    </submittedName>
</protein>
<keyword evidence="1" id="KW-0812">Transmembrane</keyword>
<gene>
    <name evidence="2" type="ORF">G7057_08055</name>
</gene>
<keyword evidence="3" id="KW-1185">Reference proteome</keyword>
<feature type="transmembrane region" description="Helical" evidence="1">
    <location>
        <begin position="48"/>
        <end position="70"/>
    </location>
</feature>
<organism evidence="2 3">
    <name type="scientific">Jeotgalibaca arthritidis</name>
    <dbReference type="NCBI Taxonomy" id="1868794"/>
    <lineage>
        <taxon>Bacteria</taxon>
        <taxon>Bacillati</taxon>
        <taxon>Bacillota</taxon>
        <taxon>Bacilli</taxon>
        <taxon>Lactobacillales</taxon>
        <taxon>Carnobacteriaceae</taxon>
        <taxon>Jeotgalibaca</taxon>
    </lineage>
</organism>
<feature type="transmembrane region" description="Helical" evidence="1">
    <location>
        <begin position="142"/>
        <end position="166"/>
    </location>
</feature>
<feature type="transmembrane region" description="Helical" evidence="1">
    <location>
        <begin position="112"/>
        <end position="136"/>
    </location>
</feature>
<dbReference type="EMBL" id="CP049740">
    <property type="protein sequence ID" value="QII82391.1"/>
    <property type="molecule type" value="Genomic_DNA"/>
</dbReference>